<keyword evidence="3 11" id="KW-0328">Glycosyltransferase</keyword>
<dbReference type="Gene3D" id="3.90.550.10">
    <property type="entry name" value="Spore Coat Polysaccharide Biosynthesis Protein SpsA, Chain A"/>
    <property type="match status" value="1"/>
</dbReference>
<evidence type="ECO:0000256" key="2">
    <source>
        <dbReference type="ARBA" id="ARBA00022475"/>
    </source>
</evidence>
<evidence type="ECO:0000256" key="4">
    <source>
        <dbReference type="ARBA" id="ARBA00022679"/>
    </source>
</evidence>
<evidence type="ECO:0000256" key="6">
    <source>
        <dbReference type="ARBA" id="ARBA00022989"/>
    </source>
</evidence>
<gene>
    <name evidence="11" type="ORF">SAMN05443094_10537</name>
</gene>
<dbReference type="RefSeq" id="WP_231581257.1">
    <property type="nucleotide sequence ID" value="NZ_FTLX01000005.1"/>
</dbReference>
<sequence length="329" mass="38063">MFMKERDEMKYSIIIPVYNEELVVRETYSRLKTVMEQVDGPYELLFVNDGSRDATIEILKELALSDRHVKYLDFSRNFGHQIAITAGMDHAAGAAIVIIDADLQDPPELILDMIEKWKEGYEVVYAKRTKRNGESFFKKQTAKAFYRILRASTDIDIPLDTGDFRLIDRKVCDQLKGMKEQSRFVRGLVSWVGFKQTAIEYERDERMAGETKYPLKKMLKFSMDGMTSFSYKPLKLASLLGMMLSAASALAILIVLYQRFFTETTIPGWSSLLLTMLFFNGVMLIMLGVIGEYIGRIYDEAKDRPLYIVRDSHQSEHENEFVTRYAKYK</sequence>
<evidence type="ECO:0000313" key="12">
    <source>
        <dbReference type="Proteomes" id="UP000186385"/>
    </source>
</evidence>
<evidence type="ECO:0000256" key="9">
    <source>
        <dbReference type="SAM" id="Phobius"/>
    </source>
</evidence>
<feature type="domain" description="Glycosyltransferase 2-like" evidence="10">
    <location>
        <begin position="12"/>
        <end position="174"/>
    </location>
</feature>
<dbReference type="InterPro" id="IPR050256">
    <property type="entry name" value="Glycosyltransferase_2"/>
</dbReference>
<dbReference type="InterPro" id="IPR001173">
    <property type="entry name" value="Glyco_trans_2-like"/>
</dbReference>
<keyword evidence="7 9" id="KW-0472">Membrane</keyword>
<evidence type="ECO:0000256" key="3">
    <source>
        <dbReference type="ARBA" id="ARBA00022676"/>
    </source>
</evidence>
<keyword evidence="4 11" id="KW-0808">Transferase</keyword>
<reference evidence="11 12" key="1">
    <citation type="submission" date="2017-01" db="EMBL/GenBank/DDBJ databases">
        <authorList>
            <person name="Mah S.A."/>
            <person name="Swanson W.J."/>
            <person name="Moy G.W."/>
            <person name="Vacquier V.D."/>
        </authorList>
    </citation>
    <scope>NUCLEOTIDE SEQUENCE [LARGE SCALE GENOMIC DNA]</scope>
    <source>
        <strain evidence="11 12">NIO-1016</strain>
    </source>
</reference>
<keyword evidence="2" id="KW-1003">Cell membrane</keyword>
<comment type="subcellular location">
    <subcellularLocation>
        <location evidence="1">Cell membrane</location>
        <topology evidence="1">Multi-pass membrane protein</topology>
    </subcellularLocation>
</comment>
<organism evidence="11 12">
    <name type="scientific">Domibacillus enclensis</name>
    <dbReference type="NCBI Taxonomy" id="1017273"/>
    <lineage>
        <taxon>Bacteria</taxon>
        <taxon>Bacillati</taxon>
        <taxon>Bacillota</taxon>
        <taxon>Bacilli</taxon>
        <taxon>Bacillales</taxon>
        <taxon>Bacillaceae</taxon>
        <taxon>Domibacillus</taxon>
    </lineage>
</organism>
<accession>A0A1N6XRU6</accession>
<dbReference type="STRING" id="1017273.SAMN05443094_10537"/>
<proteinExistence type="inferred from homology"/>
<dbReference type="EMBL" id="FTLX01000005">
    <property type="protein sequence ID" value="SIR05050.1"/>
    <property type="molecule type" value="Genomic_DNA"/>
</dbReference>
<name>A0A1N6XRU6_9BACI</name>
<keyword evidence="5 9" id="KW-0812">Transmembrane</keyword>
<dbReference type="Pfam" id="PF00535">
    <property type="entry name" value="Glycos_transf_2"/>
    <property type="match status" value="1"/>
</dbReference>
<dbReference type="GO" id="GO:0016757">
    <property type="term" value="F:glycosyltransferase activity"/>
    <property type="evidence" value="ECO:0007669"/>
    <property type="project" value="UniProtKB-KW"/>
</dbReference>
<dbReference type="CDD" id="cd04187">
    <property type="entry name" value="DPM1_like_bac"/>
    <property type="match status" value="1"/>
</dbReference>
<dbReference type="GO" id="GO:0005886">
    <property type="term" value="C:plasma membrane"/>
    <property type="evidence" value="ECO:0007669"/>
    <property type="project" value="UniProtKB-SubCell"/>
</dbReference>
<dbReference type="FunFam" id="3.90.550.10:FF:000079">
    <property type="entry name" value="Probable glycosyl transferase"/>
    <property type="match status" value="1"/>
</dbReference>
<evidence type="ECO:0000256" key="7">
    <source>
        <dbReference type="ARBA" id="ARBA00023136"/>
    </source>
</evidence>
<dbReference type="PANTHER" id="PTHR48090:SF1">
    <property type="entry name" value="PROPHAGE BACTOPRENOL GLUCOSYL TRANSFERASE HOMOLOG"/>
    <property type="match status" value="1"/>
</dbReference>
<evidence type="ECO:0000256" key="8">
    <source>
        <dbReference type="ARBA" id="ARBA00038152"/>
    </source>
</evidence>
<protein>
    <submittedName>
        <fullName evidence="11">Dolichol-phosphate mannosyltransferase</fullName>
    </submittedName>
</protein>
<dbReference type="SUPFAM" id="SSF53448">
    <property type="entry name" value="Nucleotide-diphospho-sugar transferases"/>
    <property type="match status" value="1"/>
</dbReference>
<evidence type="ECO:0000259" key="10">
    <source>
        <dbReference type="Pfam" id="PF00535"/>
    </source>
</evidence>
<comment type="similarity">
    <text evidence="8">Belongs to the glycosyltransferase 2 family. GtrB subfamily.</text>
</comment>
<dbReference type="PANTHER" id="PTHR48090">
    <property type="entry name" value="UNDECAPRENYL-PHOSPHATE 4-DEOXY-4-FORMAMIDO-L-ARABINOSE TRANSFERASE-RELATED"/>
    <property type="match status" value="1"/>
</dbReference>
<dbReference type="InterPro" id="IPR029044">
    <property type="entry name" value="Nucleotide-diphossugar_trans"/>
</dbReference>
<keyword evidence="6 9" id="KW-1133">Transmembrane helix</keyword>
<dbReference type="AlphaFoldDB" id="A0A1N6XRU6"/>
<evidence type="ECO:0000256" key="1">
    <source>
        <dbReference type="ARBA" id="ARBA00004651"/>
    </source>
</evidence>
<evidence type="ECO:0000256" key="5">
    <source>
        <dbReference type="ARBA" id="ARBA00022692"/>
    </source>
</evidence>
<feature type="transmembrane region" description="Helical" evidence="9">
    <location>
        <begin position="269"/>
        <end position="294"/>
    </location>
</feature>
<dbReference type="Proteomes" id="UP000186385">
    <property type="component" value="Unassembled WGS sequence"/>
</dbReference>
<evidence type="ECO:0000313" key="11">
    <source>
        <dbReference type="EMBL" id="SIR05050.1"/>
    </source>
</evidence>
<feature type="transmembrane region" description="Helical" evidence="9">
    <location>
        <begin position="236"/>
        <end position="257"/>
    </location>
</feature>